<protein>
    <submittedName>
        <fullName evidence="2">Tyrosine-protein kinase</fullName>
    </submittedName>
</protein>
<dbReference type="Proteomes" id="UP000887576">
    <property type="component" value="Unplaced"/>
</dbReference>
<evidence type="ECO:0000313" key="1">
    <source>
        <dbReference type="Proteomes" id="UP000887576"/>
    </source>
</evidence>
<organism evidence="1 2">
    <name type="scientific">Panagrolaimus sp. JU765</name>
    <dbReference type="NCBI Taxonomy" id="591449"/>
    <lineage>
        <taxon>Eukaryota</taxon>
        <taxon>Metazoa</taxon>
        <taxon>Ecdysozoa</taxon>
        <taxon>Nematoda</taxon>
        <taxon>Chromadorea</taxon>
        <taxon>Rhabditida</taxon>
        <taxon>Tylenchina</taxon>
        <taxon>Panagrolaimomorpha</taxon>
        <taxon>Panagrolaimoidea</taxon>
        <taxon>Panagrolaimidae</taxon>
        <taxon>Panagrolaimus</taxon>
    </lineage>
</organism>
<accession>A0AC34RM78</accession>
<sequence>MTSGAVNHELDPAFDEQMKKLHVNPFYHGLRSRTEIENDLRGKGDYLIRLIKSKKKEVVLSVCVGSAADGSKVIHVPITFNSSSKTWELTLIFTRKPRGKASNRSTTVDTPSGQEKNSHVRKHTFQSLDDLVKHYKRSPISSGVLLRTGIKRPKWLIPSTSITFDPVKDFLGKGNFCMVVKGQYKYRKDKEKKAGVCTVAVKMLLDEVDAGDLEMEKDEGRESMFREASIMAKCRHRNILVYIKRGQMPDPPEKTPPAMKEIMKKCWHEKPSERPDFREIIKLIVCVQKSGVKYRWPKSSECSVNRIPGVRKEECGDVSTEELLQERSILVLNSDQRTPPMSRNTSEETVSRETVADSKDSAEEVRGQRCNKGSHEEVIKDGKH</sequence>
<reference evidence="2" key="1">
    <citation type="submission" date="2022-11" db="UniProtKB">
        <authorList>
            <consortium name="WormBaseParasite"/>
        </authorList>
    </citation>
    <scope>IDENTIFICATION</scope>
</reference>
<proteinExistence type="predicted"/>
<evidence type="ECO:0000313" key="2">
    <source>
        <dbReference type="WBParaSite" id="JU765_v2.g8355.t1"/>
    </source>
</evidence>
<name>A0AC34RM78_9BILA</name>
<dbReference type="WBParaSite" id="JU765_v2.g8355.t1">
    <property type="protein sequence ID" value="JU765_v2.g8355.t1"/>
    <property type="gene ID" value="JU765_v2.g8355"/>
</dbReference>